<accession>B4R6Z9</accession>
<sequence length="304" mass="33501">MPNYPESSCKRNCSAMIESHVLRKTLTHGSVVHCNVAEELVCCPNYPPQDPLSNKLQALTHSAADSDPQPDPQKTYPHMASLRYLNPVTLDSYLYRCAALVAKENFVLTSAYCAGLEDVIQMPNRVRLGLVAPFKEELVINGSFNYNSDLVLFRLTRNYSSEAMAKICRQQDLDSSRKLMAVGFAQRNGVNCEWFEQEVSLRPFSTCNITVRSGMRSVESQTHFCVYPIHMPATTRSGSCFRCLRAGASVLHAVQADGSACVAGIATPTGGKCYKSGNADSVLHQSGQRKRAGLHQRQSLNKCA</sequence>
<keyword evidence="3" id="KW-1185">Reference proteome</keyword>
<proteinExistence type="predicted"/>
<name>B4R6Z9_DROSI</name>
<dbReference type="AlphaFoldDB" id="B4R6Z9"/>
<evidence type="ECO:0000256" key="1">
    <source>
        <dbReference type="SAM" id="MobiDB-lite"/>
    </source>
</evidence>
<feature type="region of interest" description="Disordered" evidence="1">
    <location>
        <begin position="285"/>
        <end position="304"/>
    </location>
</feature>
<gene>
    <name evidence="2" type="primary">Dsim\GD15633</name>
    <name evidence="2" type="ORF">Dsim_GD15633</name>
</gene>
<reference evidence="2 3" key="1">
    <citation type="journal article" date="2007" name="Nature">
        <title>Evolution of genes and genomes on the Drosophila phylogeny.</title>
        <authorList>
            <consortium name="Drosophila 12 Genomes Consortium"/>
            <person name="Clark A.G."/>
            <person name="Eisen M.B."/>
            <person name="Smith D.R."/>
            <person name="Bergman C.M."/>
            <person name="Oliver B."/>
            <person name="Markow T.A."/>
            <person name="Kaufman T.C."/>
            <person name="Kellis M."/>
            <person name="Gelbart W."/>
            <person name="Iyer V.N."/>
            <person name="Pollard D.A."/>
            <person name="Sackton T.B."/>
            <person name="Larracuente A.M."/>
            <person name="Singh N.D."/>
            <person name="Abad J.P."/>
            <person name="Abt D.N."/>
            <person name="Adryan B."/>
            <person name="Aguade M."/>
            <person name="Akashi H."/>
            <person name="Anderson W.W."/>
            <person name="Aquadro C.F."/>
            <person name="Ardell D.H."/>
            <person name="Arguello R."/>
            <person name="Artieri C.G."/>
            <person name="Barbash D.A."/>
            <person name="Barker D."/>
            <person name="Barsanti P."/>
            <person name="Batterham P."/>
            <person name="Batzoglou S."/>
            <person name="Begun D."/>
            <person name="Bhutkar A."/>
            <person name="Blanco E."/>
            <person name="Bosak S.A."/>
            <person name="Bradley R.K."/>
            <person name="Brand A.D."/>
            <person name="Brent M.R."/>
            <person name="Brooks A.N."/>
            <person name="Brown R.H."/>
            <person name="Butlin R.K."/>
            <person name="Caggese C."/>
            <person name="Calvi B.R."/>
            <person name="Bernardo de Carvalho A."/>
            <person name="Caspi A."/>
            <person name="Castrezana S."/>
            <person name="Celniker S.E."/>
            <person name="Chang J.L."/>
            <person name="Chapple C."/>
            <person name="Chatterji S."/>
            <person name="Chinwalla A."/>
            <person name="Civetta A."/>
            <person name="Clifton S.W."/>
            <person name="Comeron J.M."/>
            <person name="Costello J.C."/>
            <person name="Coyne J.A."/>
            <person name="Daub J."/>
            <person name="David R.G."/>
            <person name="Delcher A.L."/>
            <person name="Delehaunty K."/>
            <person name="Do C.B."/>
            <person name="Ebling H."/>
            <person name="Edwards K."/>
            <person name="Eickbush T."/>
            <person name="Evans J.D."/>
            <person name="Filipski A."/>
            <person name="Findeiss S."/>
            <person name="Freyhult E."/>
            <person name="Fulton L."/>
            <person name="Fulton R."/>
            <person name="Garcia A.C."/>
            <person name="Gardiner A."/>
            <person name="Garfield D.A."/>
            <person name="Garvin B.E."/>
            <person name="Gibson G."/>
            <person name="Gilbert D."/>
            <person name="Gnerre S."/>
            <person name="Godfrey J."/>
            <person name="Good R."/>
            <person name="Gotea V."/>
            <person name="Gravely B."/>
            <person name="Greenberg A.J."/>
            <person name="Griffiths-Jones S."/>
            <person name="Gross S."/>
            <person name="Guigo R."/>
            <person name="Gustafson E.A."/>
            <person name="Haerty W."/>
            <person name="Hahn M.W."/>
            <person name="Halligan D.L."/>
            <person name="Halpern A.L."/>
            <person name="Halter G.M."/>
            <person name="Han M.V."/>
            <person name="Heger A."/>
            <person name="Hillier L."/>
            <person name="Hinrichs A.S."/>
            <person name="Holmes I."/>
            <person name="Hoskins R.A."/>
            <person name="Hubisz M.J."/>
            <person name="Hultmark D."/>
            <person name="Huntley M.A."/>
            <person name="Jaffe D.B."/>
            <person name="Jagadeeshan S."/>
            <person name="Jeck W.R."/>
            <person name="Johnson J."/>
            <person name="Jones C.D."/>
            <person name="Jordan W.C."/>
            <person name="Karpen G.H."/>
            <person name="Kataoka E."/>
            <person name="Keightley P.D."/>
            <person name="Kheradpour P."/>
            <person name="Kirkness E.F."/>
            <person name="Koerich L.B."/>
            <person name="Kristiansen K."/>
            <person name="Kudrna D."/>
            <person name="Kulathinal R.J."/>
            <person name="Kumar S."/>
            <person name="Kwok R."/>
            <person name="Lander E."/>
            <person name="Langley C.H."/>
            <person name="Lapoint R."/>
            <person name="Lazzaro B.P."/>
            <person name="Lee S.J."/>
            <person name="Levesque L."/>
            <person name="Li R."/>
            <person name="Lin C.F."/>
            <person name="Lin M.F."/>
            <person name="Lindblad-Toh K."/>
            <person name="Llopart A."/>
            <person name="Long M."/>
            <person name="Low L."/>
            <person name="Lozovsky E."/>
            <person name="Lu J."/>
            <person name="Luo M."/>
            <person name="Machado C.A."/>
            <person name="Makalowski W."/>
            <person name="Marzo M."/>
            <person name="Matsuda M."/>
            <person name="Matzkin L."/>
            <person name="McAllister B."/>
            <person name="McBride C.S."/>
            <person name="McKernan B."/>
            <person name="McKernan K."/>
            <person name="Mendez-Lago M."/>
            <person name="Minx P."/>
            <person name="Mollenhauer M.U."/>
            <person name="Montooth K."/>
            <person name="Mount S.M."/>
            <person name="Mu X."/>
            <person name="Myers E."/>
            <person name="Negre B."/>
            <person name="Newfeld S."/>
            <person name="Nielsen R."/>
            <person name="Noor M.A."/>
            <person name="O'Grady P."/>
            <person name="Pachter L."/>
            <person name="Papaceit M."/>
            <person name="Parisi M.J."/>
            <person name="Parisi M."/>
            <person name="Parts L."/>
            <person name="Pedersen J.S."/>
            <person name="Pesole G."/>
            <person name="Phillippy A.M."/>
            <person name="Ponting C.P."/>
            <person name="Pop M."/>
            <person name="Porcelli D."/>
            <person name="Powell J.R."/>
            <person name="Prohaska S."/>
            <person name="Pruitt K."/>
            <person name="Puig M."/>
            <person name="Quesneville H."/>
            <person name="Ram K.R."/>
            <person name="Rand D."/>
            <person name="Rasmussen M.D."/>
            <person name="Reed L.K."/>
            <person name="Reenan R."/>
            <person name="Reily A."/>
            <person name="Remington K.A."/>
            <person name="Rieger T.T."/>
            <person name="Ritchie M.G."/>
            <person name="Robin C."/>
            <person name="Rogers Y.H."/>
            <person name="Rohde C."/>
            <person name="Rozas J."/>
            <person name="Rubenfield M.J."/>
            <person name="Ruiz A."/>
            <person name="Russo S."/>
            <person name="Salzberg S.L."/>
            <person name="Sanchez-Gracia A."/>
            <person name="Saranga D.J."/>
            <person name="Sato H."/>
            <person name="Schaeffer S.W."/>
            <person name="Schatz M.C."/>
            <person name="Schlenke T."/>
            <person name="Schwartz R."/>
            <person name="Segarra C."/>
            <person name="Singh R.S."/>
            <person name="Sirot L."/>
            <person name="Sirota M."/>
            <person name="Sisneros N.B."/>
            <person name="Smith C.D."/>
            <person name="Smith T.F."/>
            <person name="Spieth J."/>
            <person name="Stage D.E."/>
            <person name="Stark A."/>
            <person name="Stephan W."/>
            <person name="Strausberg R.L."/>
            <person name="Strempel S."/>
            <person name="Sturgill D."/>
            <person name="Sutton G."/>
            <person name="Sutton G.G."/>
            <person name="Tao W."/>
            <person name="Teichmann S."/>
            <person name="Tobari Y.N."/>
            <person name="Tomimura Y."/>
            <person name="Tsolas J.M."/>
            <person name="Valente V.L."/>
            <person name="Venter E."/>
            <person name="Venter J.C."/>
            <person name="Vicario S."/>
            <person name="Vieira F.G."/>
            <person name="Vilella A.J."/>
            <person name="Villasante A."/>
            <person name="Walenz B."/>
            <person name="Wang J."/>
            <person name="Wasserman M."/>
            <person name="Watts T."/>
            <person name="Wilson D."/>
            <person name="Wilson R.K."/>
            <person name="Wing R.A."/>
            <person name="Wolfner M.F."/>
            <person name="Wong A."/>
            <person name="Wong G.K."/>
            <person name="Wu C.I."/>
            <person name="Wu G."/>
            <person name="Yamamoto D."/>
            <person name="Yang H.P."/>
            <person name="Yang S.P."/>
            <person name="Yorke J.A."/>
            <person name="Yoshida K."/>
            <person name="Zdobnov E."/>
            <person name="Zhang P."/>
            <person name="Zhang Y."/>
            <person name="Zimin A.V."/>
            <person name="Baldwin J."/>
            <person name="Abdouelleil A."/>
            <person name="Abdulkadir J."/>
            <person name="Abebe A."/>
            <person name="Abera B."/>
            <person name="Abreu J."/>
            <person name="Acer S.C."/>
            <person name="Aftuck L."/>
            <person name="Alexander A."/>
            <person name="An P."/>
            <person name="Anderson E."/>
            <person name="Anderson S."/>
            <person name="Arachi H."/>
            <person name="Azer M."/>
            <person name="Bachantsang P."/>
            <person name="Barry A."/>
            <person name="Bayul T."/>
            <person name="Berlin A."/>
            <person name="Bessette D."/>
            <person name="Bloom T."/>
            <person name="Blye J."/>
            <person name="Boguslavskiy L."/>
            <person name="Bonnet C."/>
            <person name="Boukhgalter B."/>
            <person name="Bourzgui I."/>
            <person name="Brown A."/>
            <person name="Cahill P."/>
            <person name="Channer S."/>
            <person name="Cheshatsang Y."/>
            <person name="Chuda L."/>
            <person name="Citroen M."/>
            <person name="Collymore A."/>
            <person name="Cooke P."/>
            <person name="Costello M."/>
            <person name="D'Aco K."/>
            <person name="Daza R."/>
            <person name="De Haan G."/>
            <person name="DeGray S."/>
            <person name="DeMaso C."/>
            <person name="Dhargay N."/>
            <person name="Dooley K."/>
            <person name="Dooley E."/>
            <person name="Doricent M."/>
            <person name="Dorje P."/>
            <person name="Dorjee K."/>
            <person name="Dupes A."/>
            <person name="Elong R."/>
            <person name="Falk J."/>
            <person name="Farina A."/>
            <person name="Faro S."/>
            <person name="Ferguson D."/>
            <person name="Fisher S."/>
            <person name="Foley C.D."/>
            <person name="Franke A."/>
            <person name="Friedrich D."/>
            <person name="Gadbois L."/>
            <person name="Gearin G."/>
            <person name="Gearin C.R."/>
            <person name="Giannoukos G."/>
            <person name="Goode T."/>
            <person name="Graham J."/>
            <person name="Grandbois E."/>
            <person name="Grewal S."/>
            <person name="Gyaltsen K."/>
            <person name="Hafez N."/>
            <person name="Hagos B."/>
            <person name="Hall J."/>
            <person name="Henson C."/>
            <person name="Hollinger A."/>
            <person name="Honan T."/>
            <person name="Huard M.D."/>
            <person name="Hughes L."/>
            <person name="Hurhula B."/>
            <person name="Husby M.E."/>
            <person name="Kamat A."/>
            <person name="Kanga B."/>
            <person name="Kashin S."/>
            <person name="Khazanovich D."/>
            <person name="Kisner P."/>
            <person name="Lance K."/>
            <person name="Lara M."/>
            <person name="Lee W."/>
            <person name="Lennon N."/>
            <person name="Letendre F."/>
            <person name="LeVine R."/>
            <person name="Lipovsky A."/>
            <person name="Liu X."/>
            <person name="Liu J."/>
            <person name="Liu S."/>
            <person name="Lokyitsang T."/>
            <person name="Lokyitsang Y."/>
            <person name="Lubonja R."/>
            <person name="Lui A."/>
            <person name="MacDonald P."/>
            <person name="Magnisalis V."/>
            <person name="Maru K."/>
            <person name="Matthews C."/>
            <person name="McCusker W."/>
            <person name="McDonough S."/>
            <person name="Mehta T."/>
            <person name="Meldrim J."/>
            <person name="Meneus L."/>
            <person name="Mihai O."/>
            <person name="Mihalev A."/>
            <person name="Mihova T."/>
            <person name="Mittelman R."/>
            <person name="Mlenga V."/>
            <person name="Montmayeur A."/>
            <person name="Mulrain L."/>
            <person name="Navidi A."/>
            <person name="Naylor J."/>
            <person name="Negash T."/>
            <person name="Nguyen T."/>
            <person name="Nguyen N."/>
            <person name="Nicol R."/>
            <person name="Norbu C."/>
            <person name="Norbu N."/>
            <person name="Novod N."/>
            <person name="O'Neill B."/>
            <person name="Osman S."/>
            <person name="Markiewicz E."/>
            <person name="Oyono O.L."/>
            <person name="Patti C."/>
            <person name="Phunkhang P."/>
            <person name="Pierre F."/>
            <person name="Priest M."/>
            <person name="Raghuraman S."/>
            <person name="Rege F."/>
            <person name="Reyes R."/>
            <person name="Rise C."/>
            <person name="Rogov P."/>
            <person name="Ross K."/>
            <person name="Ryan E."/>
            <person name="Settipalli S."/>
            <person name="Shea T."/>
            <person name="Sherpa N."/>
            <person name="Shi L."/>
            <person name="Shih D."/>
            <person name="Sparrow T."/>
            <person name="Spaulding J."/>
            <person name="Stalker J."/>
            <person name="Stange-Thomann N."/>
            <person name="Stavropoulos S."/>
            <person name="Stone C."/>
            <person name="Strader C."/>
            <person name="Tesfaye S."/>
            <person name="Thomson T."/>
            <person name="Thoulutsang Y."/>
            <person name="Thoulutsang D."/>
            <person name="Topham K."/>
            <person name="Topping I."/>
            <person name="Tsamla T."/>
            <person name="Vassiliev H."/>
            <person name="Vo A."/>
            <person name="Wangchuk T."/>
            <person name="Wangdi T."/>
            <person name="Weiand M."/>
            <person name="Wilkinson J."/>
            <person name="Wilson A."/>
            <person name="Yadav S."/>
            <person name="Young G."/>
            <person name="Yu Q."/>
            <person name="Zembek L."/>
            <person name="Zhong D."/>
            <person name="Zimmer A."/>
            <person name="Zwirko Z."/>
            <person name="Jaffe D.B."/>
            <person name="Alvarez P."/>
            <person name="Brockman W."/>
            <person name="Butler J."/>
            <person name="Chin C."/>
            <person name="Gnerre S."/>
            <person name="Grabherr M."/>
            <person name="Kleber M."/>
            <person name="Mauceli E."/>
            <person name="MacCallum I."/>
        </authorList>
    </citation>
    <scope>NUCLEOTIDE SEQUENCE [LARGE SCALE GENOMIC DNA]</scope>
    <source>
        <strain evidence="3">white501</strain>
    </source>
</reference>
<dbReference type="SUPFAM" id="SSF50494">
    <property type="entry name" value="Trypsin-like serine proteases"/>
    <property type="match status" value="1"/>
</dbReference>
<dbReference type="OMA" id="SCIITTH"/>
<evidence type="ECO:0000313" key="2">
    <source>
        <dbReference type="EMBL" id="EDX18295.1"/>
    </source>
</evidence>
<dbReference type="Proteomes" id="UP000000304">
    <property type="component" value="Chromosome X"/>
</dbReference>
<dbReference type="InterPro" id="IPR043504">
    <property type="entry name" value="Peptidase_S1_PA_chymotrypsin"/>
</dbReference>
<dbReference type="EMBL" id="CM000366">
    <property type="protein sequence ID" value="EDX18295.1"/>
    <property type="molecule type" value="Genomic_DNA"/>
</dbReference>
<organism evidence="2 3">
    <name type="scientific">Drosophila simulans</name>
    <name type="common">Fruit fly</name>
    <dbReference type="NCBI Taxonomy" id="7240"/>
    <lineage>
        <taxon>Eukaryota</taxon>
        <taxon>Metazoa</taxon>
        <taxon>Ecdysozoa</taxon>
        <taxon>Arthropoda</taxon>
        <taxon>Hexapoda</taxon>
        <taxon>Insecta</taxon>
        <taxon>Pterygota</taxon>
        <taxon>Neoptera</taxon>
        <taxon>Endopterygota</taxon>
        <taxon>Diptera</taxon>
        <taxon>Brachycera</taxon>
        <taxon>Muscomorpha</taxon>
        <taxon>Ephydroidea</taxon>
        <taxon>Drosophilidae</taxon>
        <taxon>Drosophila</taxon>
        <taxon>Sophophora</taxon>
    </lineage>
</organism>
<protein>
    <submittedName>
        <fullName evidence="2">GD15633</fullName>
    </submittedName>
</protein>
<evidence type="ECO:0000313" key="3">
    <source>
        <dbReference type="Proteomes" id="UP000000304"/>
    </source>
</evidence>
<dbReference type="HOGENOM" id="CLU_067929_0_0_1"/>
<dbReference type="InterPro" id="IPR009003">
    <property type="entry name" value="Peptidase_S1_PA"/>
</dbReference>
<dbReference type="Bgee" id="FBgn0187296">
    <property type="expression patterns" value="Expressed in adult organism"/>
</dbReference>
<dbReference type="Gene3D" id="2.40.10.10">
    <property type="entry name" value="Trypsin-like serine proteases"/>
    <property type="match status" value="1"/>
</dbReference>
<dbReference type="OrthoDB" id="7872189at2759"/>
<dbReference type="PhylomeDB" id="B4R6Z9"/>